<dbReference type="EMBL" id="AP018112">
    <property type="protein sequence ID" value="BAX62585.1"/>
    <property type="molecule type" value="Genomic_DNA"/>
</dbReference>
<accession>A0A1Y1BS14</accession>
<sequence length="31" mass="3306">MGGRKTSDCKRIVSKRCTSSAVAHDAARLAE</sequence>
<organism evidence="1 2">
    <name type="scientific">Burkholderia stabilis</name>
    <dbReference type="NCBI Taxonomy" id="95485"/>
    <lineage>
        <taxon>Bacteria</taxon>
        <taxon>Pseudomonadati</taxon>
        <taxon>Pseudomonadota</taxon>
        <taxon>Betaproteobacteria</taxon>
        <taxon>Burkholderiales</taxon>
        <taxon>Burkholderiaceae</taxon>
        <taxon>Burkholderia</taxon>
        <taxon>Burkholderia cepacia complex</taxon>
    </lineage>
</organism>
<dbReference type="Proteomes" id="UP000218432">
    <property type="component" value="Chromosome 2"/>
</dbReference>
<dbReference type="AlphaFoldDB" id="A0A1Y1BS14"/>
<evidence type="ECO:0000313" key="1">
    <source>
        <dbReference type="EMBL" id="BAX62585.1"/>
    </source>
</evidence>
<reference evidence="1 2" key="1">
    <citation type="journal article" date="2017" name="Genome Announc.">
        <title>Complete Genome Sequence of Burkholderia stabilis FERMP-21014.</title>
        <authorList>
            <person name="Konishi K."/>
            <person name="Kumagai T."/>
            <person name="Sakasegawa S."/>
            <person name="Tamura T."/>
        </authorList>
    </citation>
    <scope>NUCLEOTIDE SEQUENCE [LARGE SCALE GENOMIC DNA]</scope>
    <source>
        <strain evidence="1 2">FERMP-21014</strain>
    </source>
</reference>
<gene>
    <name evidence="1" type="ORF">BSFP_054530</name>
</gene>
<name>A0A1Y1BS14_9BURK</name>
<protein>
    <submittedName>
        <fullName evidence="1">Uncharacterized protein</fullName>
    </submittedName>
</protein>
<evidence type="ECO:0000313" key="2">
    <source>
        <dbReference type="Proteomes" id="UP000218432"/>
    </source>
</evidence>
<proteinExistence type="predicted"/>